<reference evidence="3 4" key="1">
    <citation type="journal article" date="2017" name="Front. Genet.">
        <title>Draft sequencing of the heterozygous diploid genome of Satsuma (Citrus unshiu Marc.) using a hybrid assembly approach.</title>
        <authorList>
            <person name="Shimizu T."/>
            <person name="Tanizawa Y."/>
            <person name="Mochizuki T."/>
            <person name="Nagasaki H."/>
            <person name="Yoshioka T."/>
            <person name="Toyoda A."/>
            <person name="Fujiyama A."/>
            <person name="Kaminuma E."/>
            <person name="Nakamura Y."/>
        </authorList>
    </citation>
    <scope>NUCLEOTIDE SEQUENCE [LARGE SCALE GENOMIC DNA]</scope>
    <source>
        <strain evidence="4">cv. Miyagawa wase</strain>
    </source>
</reference>
<dbReference type="STRING" id="55188.A0A2H5PHP5"/>
<dbReference type="PANTHER" id="PTHR31301">
    <property type="entry name" value="LOB DOMAIN-CONTAINING PROTEIN 4-RELATED"/>
    <property type="match status" value="1"/>
</dbReference>
<protein>
    <recommendedName>
        <fullName evidence="2">LOB domain-containing protein</fullName>
    </recommendedName>
</protein>
<keyword evidence="4" id="KW-1185">Reference proteome</keyword>
<dbReference type="PANTHER" id="PTHR31301:SF21">
    <property type="entry name" value="LOB DOMAIN-CONTAINING PROTEIN 27-RELATED"/>
    <property type="match status" value="1"/>
</dbReference>
<dbReference type="Proteomes" id="UP000236630">
    <property type="component" value="Unassembled WGS sequence"/>
</dbReference>
<accession>A0A2H5PHP5</accession>
<dbReference type="InterPro" id="IPR004883">
    <property type="entry name" value="LOB"/>
</dbReference>
<comment type="caution">
    <text evidence="3">The sequence shown here is derived from an EMBL/GenBank/DDBJ whole genome shotgun (WGS) entry which is preliminary data.</text>
</comment>
<name>A0A2H5PHP5_CITUN</name>
<feature type="non-terminal residue" evidence="3">
    <location>
        <position position="278"/>
    </location>
</feature>
<comment type="similarity">
    <text evidence="1">Belongs to the LOB domain-containing protein family.</text>
</comment>
<dbReference type="AlphaFoldDB" id="A0A2H5PHP5"/>
<evidence type="ECO:0000256" key="1">
    <source>
        <dbReference type="ARBA" id="ARBA00005474"/>
    </source>
</evidence>
<sequence>MTLKASQACAACKYQRRRCSSDCPLAPYFPADQPRLFQNAHKLFGRSNILSIIKPLDAERRAEAMRSIIYEANIRDRYPVHGCLGVVCQLQYQIWQVEAELRAAQAQLDMYRQMYYQQQLSTAAADDVPSQLELGMALPYIDALSLLHNNNTNDDDDAVASYSYNSYSSLYMDARDVWVEDTHAANNNNGSSMAFQSQLVASQPLEIQQEVVRDCDEMHPFFDTVDDRQSYVDSKEAYESSSEESLKDTTQSIEHVGENELKTAAACFTLTSFFFFFH</sequence>
<organism evidence="3 4">
    <name type="scientific">Citrus unshiu</name>
    <name type="common">Satsuma mandarin</name>
    <name type="synonym">Citrus nobilis var. unshiu</name>
    <dbReference type="NCBI Taxonomy" id="55188"/>
    <lineage>
        <taxon>Eukaryota</taxon>
        <taxon>Viridiplantae</taxon>
        <taxon>Streptophyta</taxon>
        <taxon>Embryophyta</taxon>
        <taxon>Tracheophyta</taxon>
        <taxon>Spermatophyta</taxon>
        <taxon>Magnoliopsida</taxon>
        <taxon>eudicotyledons</taxon>
        <taxon>Gunneridae</taxon>
        <taxon>Pentapetalae</taxon>
        <taxon>rosids</taxon>
        <taxon>malvids</taxon>
        <taxon>Sapindales</taxon>
        <taxon>Rutaceae</taxon>
        <taxon>Aurantioideae</taxon>
        <taxon>Citrus</taxon>
    </lineage>
</organism>
<feature type="domain" description="LOB" evidence="2">
    <location>
        <begin position="7"/>
        <end position="108"/>
    </location>
</feature>
<dbReference type="Pfam" id="PF03195">
    <property type="entry name" value="LOB"/>
    <property type="match status" value="1"/>
</dbReference>
<evidence type="ECO:0000259" key="2">
    <source>
        <dbReference type="PROSITE" id="PS50891"/>
    </source>
</evidence>
<gene>
    <name evidence="3" type="ORF">CUMW_137680</name>
</gene>
<evidence type="ECO:0000313" key="3">
    <source>
        <dbReference type="EMBL" id="GAY51878.1"/>
    </source>
</evidence>
<evidence type="ECO:0000313" key="4">
    <source>
        <dbReference type="Proteomes" id="UP000236630"/>
    </source>
</evidence>
<dbReference type="PROSITE" id="PS50891">
    <property type="entry name" value="LOB"/>
    <property type="match status" value="1"/>
</dbReference>
<proteinExistence type="inferred from homology"/>
<dbReference type="EMBL" id="BDQV01000075">
    <property type="protein sequence ID" value="GAY51878.1"/>
    <property type="molecule type" value="Genomic_DNA"/>
</dbReference>